<dbReference type="EMBL" id="WIUZ02000005">
    <property type="protein sequence ID" value="KAF9786719.1"/>
    <property type="molecule type" value="Genomic_DNA"/>
</dbReference>
<dbReference type="Proteomes" id="UP000736335">
    <property type="component" value="Unassembled WGS sequence"/>
</dbReference>
<protein>
    <submittedName>
        <fullName evidence="2">Uncharacterized protein</fullName>
    </submittedName>
</protein>
<gene>
    <name evidence="2" type="ORF">BJ322DRAFT_668726</name>
</gene>
<evidence type="ECO:0000313" key="2">
    <source>
        <dbReference type="EMBL" id="KAF9786719.1"/>
    </source>
</evidence>
<keyword evidence="3" id="KW-1185">Reference proteome</keyword>
<proteinExistence type="predicted"/>
<evidence type="ECO:0000313" key="3">
    <source>
        <dbReference type="Proteomes" id="UP000736335"/>
    </source>
</evidence>
<feature type="region of interest" description="Disordered" evidence="1">
    <location>
        <begin position="31"/>
        <end position="137"/>
    </location>
</feature>
<name>A0A9P6L8G0_9AGAM</name>
<reference evidence="2" key="1">
    <citation type="journal article" date="2020" name="Nat. Commun.">
        <title>Large-scale genome sequencing of mycorrhizal fungi provides insights into the early evolution of symbiotic traits.</title>
        <authorList>
            <person name="Miyauchi S."/>
            <person name="Kiss E."/>
            <person name="Kuo A."/>
            <person name="Drula E."/>
            <person name="Kohler A."/>
            <person name="Sanchez-Garcia M."/>
            <person name="Morin E."/>
            <person name="Andreopoulos B."/>
            <person name="Barry K.W."/>
            <person name="Bonito G."/>
            <person name="Buee M."/>
            <person name="Carver A."/>
            <person name="Chen C."/>
            <person name="Cichocki N."/>
            <person name="Clum A."/>
            <person name="Culley D."/>
            <person name="Crous P.W."/>
            <person name="Fauchery L."/>
            <person name="Girlanda M."/>
            <person name="Hayes R.D."/>
            <person name="Keri Z."/>
            <person name="LaButti K."/>
            <person name="Lipzen A."/>
            <person name="Lombard V."/>
            <person name="Magnuson J."/>
            <person name="Maillard F."/>
            <person name="Murat C."/>
            <person name="Nolan M."/>
            <person name="Ohm R.A."/>
            <person name="Pangilinan J."/>
            <person name="Pereira M.F."/>
            <person name="Perotto S."/>
            <person name="Peter M."/>
            <person name="Pfister S."/>
            <person name="Riley R."/>
            <person name="Sitrit Y."/>
            <person name="Stielow J.B."/>
            <person name="Szollosi G."/>
            <person name="Zifcakova L."/>
            <person name="Stursova M."/>
            <person name="Spatafora J.W."/>
            <person name="Tedersoo L."/>
            <person name="Vaario L.M."/>
            <person name="Yamada A."/>
            <person name="Yan M."/>
            <person name="Wang P."/>
            <person name="Xu J."/>
            <person name="Bruns T."/>
            <person name="Baldrian P."/>
            <person name="Vilgalys R."/>
            <person name="Dunand C."/>
            <person name="Henrissat B."/>
            <person name="Grigoriev I.V."/>
            <person name="Hibbett D."/>
            <person name="Nagy L.G."/>
            <person name="Martin F.M."/>
        </authorList>
    </citation>
    <scope>NUCLEOTIDE SEQUENCE</scope>
    <source>
        <strain evidence="2">UH-Tt-Lm1</strain>
    </source>
</reference>
<feature type="region of interest" description="Disordered" evidence="1">
    <location>
        <begin position="209"/>
        <end position="228"/>
    </location>
</feature>
<organism evidence="2 3">
    <name type="scientific">Thelephora terrestris</name>
    <dbReference type="NCBI Taxonomy" id="56493"/>
    <lineage>
        <taxon>Eukaryota</taxon>
        <taxon>Fungi</taxon>
        <taxon>Dikarya</taxon>
        <taxon>Basidiomycota</taxon>
        <taxon>Agaricomycotina</taxon>
        <taxon>Agaricomycetes</taxon>
        <taxon>Thelephorales</taxon>
        <taxon>Thelephoraceae</taxon>
        <taxon>Thelephora</taxon>
    </lineage>
</organism>
<accession>A0A9P6L8G0</accession>
<feature type="compositionally biased region" description="Basic residues" evidence="1">
    <location>
        <begin position="55"/>
        <end position="65"/>
    </location>
</feature>
<reference evidence="2" key="2">
    <citation type="submission" date="2020-11" db="EMBL/GenBank/DDBJ databases">
        <authorList>
            <consortium name="DOE Joint Genome Institute"/>
            <person name="Kuo A."/>
            <person name="Miyauchi S."/>
            <person name="Kiss E."/>
            <person name="Drula E."/>
            <person name="Kohler A."/>
            <person name="Sanchez-Garcia M."/>
            <person name="Andreopoulos B."/>
            <person name="Barry K.W."/>
            <person name="Bonito G."/>
            <person name="Buee M."/>
            <person name="Carver A."/>
            <person name="Chen C."/>
            <person name="Cichocki N."/>
            <person name="Clum A."/>
            <person name="Culley D."/>
            <person name="Crous P.W."/>
            <person name="Fauchery L."/>
            <person name="Girlanda M."/>
            <person name="Hayes R."/>
            <person name="Keri Z."/>
            <person name="Labutti K."/>
            <person name="Lipzen A."/>
            <person name="Lombard V."/>
            <person name="Magnuson J."/>
            <person name="Maillard F."/>
            <person name="Morin E."/>
            <person name="Murat C."/>
            <person name="Nolan M."/>
            <person name="Ohm R."/>
            <person name="Pangilinan J."/>
            <person name="Pereira M."/>
            <person name="Perotto S."/>
            <person name="Peter M."/>
            <person name="Riley R."/>
            <person name="Sitrit Y."/>
            <person name="Stielow B."/>
            <person name="Szollosi G."/>
            <person name="Zifcakova L."/>
            <person name="Stursova M."/>
            <person name="Spatafora J.W."/>
            <person name="Tedersoo L."/>
            <person name="Vaario L.-M."/>
            <person name="Yamada A."/>
            <person name="Yan M."/>
            <person name="Wang P."/>
            <person name="Xu J."/>
            <person name="Bruns T."/>
            <person name="Baldrian P."/>
            <person name="Vilgalys R."/>
            <person name="Henrissat B."/>
            <person name="Grigoriev I.V."/>
            <person name="Hibbett D."/>
            <person name="Nagy L.G."/>
            <person name="Martin F.M."/>
        </authorList>
    </citation>
    <scope>NUCLEOTIDE SEQUENCE</scope>
    <source>
        <strain evidence="2">UH-Tt-Lm1</strain>
    </source>
</reference>
<dbReference type="AlphaFoldDB" id="A0A9P6L8G0"/>
<sequence length="303" mass="33813">MPPKEKDYYCHCDRCNGGKAVAKSTFYRHGGRLKRKLSQRTKDRILSLPDTPPPIRRRRTRRRNGRTSTDASLLCNRASGSASGAGSGVGSSQIDGMPTEIHPNSLPQSTIDQEADLRFPPPPSIEASDFDNRDPHPPNLLDVVGEENLSLDQTFNNLDTGNRTSHNSEDEALPENLLPVIEDPIVFQKIVESLRFIEMPENATLKSQLTLEDLDTPRNPAPQSSTSLDDPDLLLSISCFIDLLSSPQDTYENIRRNIRRLWPSVEMLSYHQVKCVVQDLWDRHAEGRYVTQSSHGTGEGGGD</sequence>
<evidence type="ECO:0000256" key="1">
    <source>
        <dbReference type="SAM" id="MobiDB-lite"/>
    </source>
</evidence>
<comment type="caution">
    <text evidence="2">The sequence shown here is derived from an EMBL/GenBank/DDBJ whole genome shotgun (WGS) entry which is preliminary data.</text>
</comment>